<dbReference type="Proteomes" id="UP001159363">
    <property type="component" value="Chromosome 1"/>
</dbReference>
<keyword evidence="2" id="KW-1185">Reference proteome</keyword>
<dbReference type="PANTHER" id="PTHR10492">
    <property type="match status" value="1"/>
</dbReference>
<protein>
    <submittedName>
        <fullName evidence="1">Uncharacterized protein</fullName>
    </submittedName>
</protein>
<dbReference type="EMBL" id="JARBHB010000001">
    <property type="protein sequence ID" value="KAJ8895053.1"/>
    <property type="molecule type" value="Genomic_DNA"/>
</dbReference>
<organism evidence="1 2">
    <name type="scientific">Dryococelus australis</name>
    <dbReference type="NCBI Taxonomy" id="614101"/>
    <lineage>
        <taxon>Eukaryota</taxon>
        <taxon>Metazoa</taxon>
        <taxon>Ecdysozoa</taxon>
        <taxon>Arthropoda</taxon>
        <taxon>Hexapoda</taxon>
        <taxon>Insecta</taxon>
        <taxon>Pterygota</taxon>
        <taxon>Neoptera</taxon>
        <taxon>Polyneoptera</taxon>
        <taxon>Phasmatodea</taxon>
        <taxon>Verophasmatodea</taxon>
        <taxon>Anareolatae</taxon>
        <taxon>Phasmatidae</taxon>
        <taxon>Eurycanthinae</taxon>
        <taxon>Dryococelus</taxon>
    </lineage>
</organism>
<comment type="caution">
    <text evidence="1">The sequence shown here is derived from an EMBL/GenBank/DDBJ whole genome shotgun (WGS) entry which is preliminary data.</text>
</comment>
<evidence type="ECO:0000313" key="1">
    <source>
        <dbReference type="EMBL" id="KAJ8895053.1"/>
    </source>
</evidence>
<sequence>MNPFPQIHKSMHYVMMAEKEEARQGWPLRQVTQTIKPGLAKDPNEYNLPAAVNEDAAIFVGDIPPMRYDIWIYQKDRPLQAISPLNALGEPMTHPLLFPHGKHGRADNAASVTIGTKMYDNRHVVPYNPHLLLKYQCHSNVKVRLSFQVTQYLYKYIYKGNDSAVLQVGNIVRDEIIMYLVHWRGHATSICTSQHSSTTTLSASCFPTLAVVSVGQGSVLNLTYTEKQCMWKAREKVDFNTISRIHQVSPPANEELLYLRLLLQNVAGHTSFKELHTVCHNVHPTYKLACQDLLLLDEDDIYQVTMYEVARWSVPGLIAKLSVLLLGWA</sequence>
<dbReference type="PANTHER" id="PTHR10492:SF57">
    <property type="entry name" value="ATP-DEPENDENT DNA HELICASE"/>
    <property type="match status" value="1"/>
</dbReference>
<gene>
    <name evidence="1" type="ORF">PR048_000378</name>
</gene>
<proteinExistence type="predicted"/>
<name>A0ABQ9IEF2_9NEOP</name>
<evidence type="ECO:0000313" key="2">
    <source>
        <dbReference type="Proteomes" id="UP001159363"/>
    </source>
</evidence>
<reference evidence="1 2" key="1">
    <citation type="submission" date="2023-02" db="EMBL/GenBank/DDBJ databases">
        <title>LHISI_Scaffold_Assembly.</title>
        <authorList>
            <person name="Stuart O.P."/>
            <person name="Cleave R."/>
            <person name="Magrath M.J.L."/>
            <person name="Mikheyev A.S."/>
        </authorList>
    </citation>
    <scope>NUCLEOTIDE SEQUENCE [LARGE SCALE GENOMIC DNA]</scope>
    <source>
        <strain evidence="1">Daus_M_001</strain>
        <tissue evidence="1">Leg muscle</tissue>
    </source>
</reference>
<accession>A0ABQ9IEF2</accession>